<comment type="caution">
    <text evidence="1">The sequence shown here is derived from an EMBL/GenBank/DDBJ whole genome shotgun (WGS) entry which is preliminary data.</text>
</comment>
<gene>
    <name evidence="1" type="ORF">GCM10010993_00210</name>
</gene>
<dbReference type="SUPFAM" id="SSF50242">
    <property type="entry name" value="TIMP-like"/>
    <property type="match status" value="1"/>
</dbReference>
<dbReference type="Proteomes" id="UP000635885">
    <property type="component" value="Unassembled WGS sequence"/>
</dbReference>
<dbReference type="EMBL" id="BMFD01000001">
    <property type="protein sequence ID" value="GGC25107.1"/>
    <property type="molecule type" value="Genomic_DNA"/>
</dbReference>
<evidence type="ECO:0008006" key="3">
    <source>
        <dbReference type="Google" id="ProtNLM"/>
    </source>
</evidence>
<dbReference type="RefSeq" id="WP_188438363.1">
    <property type="nucleotide sequence ID" value="NZ_BMFD01000001.1"/>
</dbReference>
<protein>
    <recommendedName>
        <fullName evidence="3">Tissue inhibitor of metalloproteinase</fullName>
    </recommendedName>
</protein>
<dbReference type="Gene3D" id="2.40.50.120">
    <property type="match status" value="1"/>
</dbReference>
<evidence type="ECO:0000313" key="1">
    <source>
        <dbReference type="EMBL" id="GGC25107.1"/>
    </source>
</evidence>
<organism evidence="1 2">
    <name type="scientific">Belliella aquatica</name>
    <dbReference type="NCBI Taxonomy" id="1323734"/>
    <lineage>
        <taxon>Bacteria</taxon>
        <taxon>Pseudomonadati</taxon>
        <taxon>Bacteroidota</taxon>
        <taxon>Cytophagia</taxon>
        <taxon>Cytophagales</taxon>
        <taxon>Cyclobacteriaceae</taxon>
        <taxon>Belliella</taxon>
    </lineage>
</organism>
<proteinExistence type="predicted"/>
<dbReference type="InterPro" id="IPR008993">
    <property type="entry name" value="TIMP-like_OB-fold"/>
</dbReference>
<keyword evidence="2" id="KW-1185">Reference proteome</keyword>
<dbReference type="PROSITE" id="PS51257">
    <property type="entry name" value="PROKAR_LIPOPROTEIN"/>
    <property type="match status" value="1"/>
</dbReference>
<reference evidence="2" key="1">
    <citation type="journal article" date="2019" name="Int. J. Syst. Evol. Microbiol.">
        <title>The Global Catalogue of Microorganisms (GCM) 10K type strain sequencing project: providing services to taxonomists for standard genome sequencing and annotation.</title>
        <authorList>
            <consortium name="The Broad Institute Genomics Platform"/>
            <consortium name="The Broad Institute Genome Sequencing Center for Infectious Disease"/>
            <person name="Wu L."/>
            <person name="Ma J."/>
        </authorList>
    </citation>
    <scope>NUCLEOTIDE SEQUENCE [LARGE SCALE GENOMIC DNA]</scope>
    <source>
        <strain evidence="2">CGMCC 1.12479</strain>
    </source>
</reference>
<evidence type="ECO:0000313" key="2">
    <source>
        <dbReference type="Proteomes" id="UP000635885"/>
    </source>
</evidence>
<name>A0ABQ1LIJ3_9BACT</name>
<sequence length="262" mass="30788">MKHLLLIAFVFFSYGVFGCDCNFPNLTEKYTSSEFVAAITITNIYLNEKDEHWYKADIEVNELFKGEKLESILVYGRSDGGFGSSCDIFIPSGAKLIAYSKKNQNGEVYIDMCSGFLYLDYNFHLRNPTKKSKKQIEKQEIEVEILQLLRKKNISYTSDILYQPDIHFSKRLEQFKGVPLDKRYALFEIIFAQDLSVKEIIEISGFDHPIDEELKEIFKNTMWTKRRIDEDKTLQNGSRFLIGIYYYKQEKDESSFLSHFYF</sequence>
<accession>A0ABQ1LIJ3</accession>